<sequence>MSVSVAAVATNDRVPPWALRVTAPESARTQVINSQVTRWTTSSLGWIDSLPVPDALKWHLEGALWTARRTFLNQAPTVAPVTVTGSGGTTVTGRVDAIDPEGDLIVFRLVRGPSTGTVQLNPDGTFSYIPGAGFTGVDTFVIQARDLGLHVNLVDPFRGVGTAADALVNQGAVTFTFDYTSGSQYWSADARNALQEAANDVAAYLLVKAPVVIDYEVTGLSDAAEETLASAGSDLVGDEPGFWRTVVQHEIISGVDSNGMAADGEIEWNWSYPWALGDDVDAGSYDFTSTAMHELLHSLGFLSYVDAPGSNTDRAWTLFDRYVMTAGGTRPMGDDFRWNGNFDPRLTGTGGGFFFGGAHAVAAYGGLLVPLYTPNPWEDGSSMSHLDDSTFTGSNQQLMNARTGTGLGVRVLSPIEIGILRDLGYDVVVPQAPTTTLALAGVIVIGRLRTRQVRAAR</sequence>
<reference evidence="1 2" key="1">
    <citation type="journal article" date="2019" name="Emerg. Microbes Infect.">
        <title>Comprehensive subspecies identification of 175 nontuberculous mycobacteria species based on 7547 genomic profiles.</title>
        <authorList>
            <person name="Matsumoto Y."/>
            <person name="Kinjo T."/>
            <person name="Motooka D."/>
            <person name="Nabeya D."/>
            <person name="Jung N."/>
            <person name="Uechi K."/>
            <person name="Horii T."/>
            <person name="Iida T."/>
            <person name="Fujita J."/>
            <person name="Nakamura S."/>
        </authorList>
    </citation>
    <scope>NUCLEOTIDE SEQUENCE [LARGE SCALE GENOMIC DNA]</scope>
    <source>
        <strain evidence="1 2">JCM 17899</strain>
    </source>
</reference>
<dbReference type="SUPFAM" id="SSF55486">
    <property type="entry name" value="Metalloproteases ('zincins'), catalytic domain"/>
    <property type="match status" value="1"/>
</dbReference>
<dbReference type="GO" id="GO:0008237">
    <property type="term" value="F:metallopeptidase activity"/>
    <property type="evidence" value="ECO:0007669"/>
    <property type="project" value="InterPro"/>
</dbReference>
<gene>
    <name evidence="1" type="ORF">MSEDJ_06010</name>
</gene>
<dbReference type="Gene3D" id="3.40.390.10">
    <property type="entry name" value="Collagenase (Catalytic Domain)"/>
    <property type="match status" value="1"/>
</dbReference>
<keyword evidence="2" id="KW-1185">Reference proteome</keyword>
<dbReference type="EMBL" id="AP022588">
    <property type="protein sequence ID" value="BBY26505.1"/>
    <property type="molecule type" value="Genomic_DNA"/>
</dbReference>
<dbReference type="Proteomes" id="UP000467193">
    <property type="component" value="Chromosome"/>
</dbReference>
<protein>
    <submittedName>
        <fullName evidence="1">Uncharacterized protein</fullName>
    </submittedName>
</protein>
<dbReference type="Gene3D" id="2.60.40.3440">
    <property type="match status" value="1"/>
</dbReference>
<evidence type="ECO:0000313" key="2">
    <source>
        <dbReference type="Proteomes" id="UP000467193"/>
    </source>
</evidence>
<dbReference type="KEGG" id="msei:MSEDJ_06010"/>
<dbReference type="AlphaFoldDB" id="A0A7I7QJQ7"/>
<accession>A0A7I7QJQ7</accession>
<dbReference type="Pfam" id="PF17963">
    <property type="entry name" value="Big_9"/>
    <property type="match status" value="1"/>
</dbReference>
<proteinExistence type="predicted"/>
<organism evidence="1 2">
    <name type="scientific">Mycolicibacterium sediminis</name>
    <dbReference type="NCBI Taxonomy" id="1286180"/>
    <lineage>
        <taxon>Bacteria</taxon>
        <taxon>Bacillati</taxon>
        <taxon>Actinomycetota</taxon>
        <taxon>Actinomycetes</taxon>
        <taxon>Mycobacteriales</taxon>
        <taxon>Mycobacteriaceae</taxon>
        <taxon>Mycolicibacterium</taxon>
    </lineage>
</organism>
<name>A0A7I7QJQ7_9MYCO</name>
<evidence type="ECO:0000313" key="1">
    <source>
        <dbReference type="EMBL" id="BBY26505.1"/>
    </source>
</evidence>
<dbReference type="InterPro" id="IPR024079">
    <property type="entry name" value="MetalloPept_cat_dom_sf"/>
</dbReference>